<dbReference type="GO" id="GO:0005886">
    <property type="term" value="C:plasma membrane"/>
    <property type="evidence" value="ECO:0007669"/>
    <property type="project" value="UniProtKB-SubCell"/>
</dbReference>
<dbReference type="GO" id="GO:0055085">
    <property type="term" value="P:transmembrane transport"/>
    <property type="evidence" value="ECO:0007669"/>
    <property type="project" value="InterPro"/>
</dbReference>
<keyword evidence="6 7" id="KW-0472">Membrane</keyword>
<dbReference type="Gene3D" id="1.10.3720.10">
    <property type="entry name" value="MetI-like"/>
    <property type="match status" value="1"/>
</dbReference>
<comment type="similarity">
    <text evidence="7">Belongs to the binding-protein-dependent transport system permease family.</text>
</comment>
<dbReference type="AlphaFoldDB" id="A0A1I4K0W8"/>
<dbReference type="Pfam" id="PF00528">
    <property type="entry name" value="BPD_transp_1"/>
    <property type="match status" value="1"/>
</dbReference>
<keyword evidence="2 7" id="KW-0813">Transport</keyword>
<dbReference type="PANTHER" id="PTHR30193">
    <property type="entry name" value="ABC TRANSPORTER PERMEASE PROTEIN"/>
    <property type="match status" value="1"/>
</dbReference>
<feature type="transmembrane region" description="Helical" evidence="7">
    <location>
        <begin position="108"/>
        <end position="128"/>
    </location>
</feature>
<proteinExistence type="inferred from homology"/>
<evidence type="ECO:0000313" key="10">
    <source>
        <dbReference type="Proteomes" id="UP000199006"/>
    </source>
</evidence>
<feature type="transmembrane region" description="Helical" evidence="7">
    <location>
        <begin position="204"/>
        <end position="226"/>
    </location>
</feature>
<evidence type="ECO:0000313" key="9">
    <source>
        <dbReference type="EMBL" id="SFL72435.1"/>
    </source>
</evidence>
<evidence type="ECO:0000259" key="8">
    <source>
        <dbReference type="PROSITE" id="PS50928"/>
    </source>
</evidence>
<dbReference type="PROSITE" id="PS50928">
    <property type="entry name" value="ABC_TM1"/>
    <property type="match status" value="1"/>
</dbReference>
<keyword evidence="5 7" id="KW-1133">Transmembrane helix</keyword>
<dbReference type="OrthoDB" id="9774308at2"/>
<dbReference type="EMBL" id="FOTI01000027">
    <property type="protein sequence ID" value="SFL72435.1"/>
    <property type="molecule type" value="Genomic_DNA"/>
</dbReference>
<evidence type="ECO:0000256" key="7">
    <source>
        <dbReference type="RuleBase" id="RU363032"/>
    </source>
</evidence>
<evidence type="ECO:0000256" key="4">
    <source>
        <dbReference type="ARBA" id="ARBA00022692"/>
    </source>
</evidence>
<feature type="transmembrane region" description="Helical" evidence="7">
    <location>
        <begin position="12"/>
        <end position="31"/>
    </location>
</feature>
<comment type="subcellular location">
    <subcellularLocation>
        <location evidence="1 7">Cell membrane</location>
        <topology evidence="1 7">Multi-pass membrane protein</topology>
    </subcellularLocation>
</comment>
<dbReference type="InterPro" id="IPR035906">
    <property type="entry name" value="MetI-like_sf"/>
</dbReference>
<dbReference type="InterPro" id="IPR051393">
    <property type="entry name" value="ABC_transporter_permease"/>
</dbReference>
<dbReference type="PANTHER" id="PTHR30193:SF37">
    <property type="entry name" value="INNER MEMBRANE ABC TRANSPORTER PERMEASE PROTEIN YCJO"/>
    <property type="match status" value="1"/>
</dbReference>
<dbReference type="Proteomes" id="UP000199006">
    <property type="component" value="Unassembled WGS sequence"/>
</dbReference>
<keyword evidence="10" id="KW-1185">Reference proteome</keyword>
<dbReference type="STRING" id="29563.SAMN02983006_01875"/>
<evidence type="ECO:0000256" key="2">
    <source>
        <dbReference type="ARBA" id="ARBA00022448"/>
    </source>
</evidence>
<feature type="transmembrane region" description="Helical" evidence="7">
    <location>
        <begin position="264"/>
        <end position="286"/>
    </location>
</feature>
<dbReference type="SUPFAM" id="SSF161098">
    <property type="entry name" value="MetI-like"/>
    <property type="match status" value="1"/>
</dbReference>
<sequence length="295" mass="33131">MKTNNLLSNKYFVAALFLVPALFFALVYLIIPIPLSAYYSLFKWDGIGAMKFLGIDNWAQLFSDTVFWKSVINNFKLVAISLIIQIPIALFLAVLLTRQIKGINFFKTIFFIPMLLSSIAVAFLWRYMYDPTFGLINGILNLVGLGHLTQSWLGDSSIAFYAAAAPIQWRFIPLYMIIFMAAISGIPEQLYEAAEIDGANNWQIFFFVTLPMLRGTVINASVLIIVGSLKYFAMIYALTGGGPNHASELMATYLYTKSFTEMNMGYGSTVSVALFLIALIVSVLFLRFNKKDIRN</sequence>
<dbReference type="InterPro" id="IPR000515">
    <property type="entry name" value="MetI-like"/>
</dbReference>
<organism evidence="9 10">
    <name type="scientific">Halanaerobium salsuginis</name>
    <dbReference type="NCBI Taxonomy" id="29563"/>
    <lineage>
        <taxon>Bacteria</taxon>
        <taxon>Bacillati</taxon>
        <taxon>Bacillota</taxon>
        <taxon>Clostridia</taxon>
        <taxon>Halanaerobiales</taxon>
        <taxon>Halanaerobiaceae</taxon>
        <taxon>Halanaerobium</taxon>
    </lineage>
</organism>
<protein>
    <submittedName>
        <fullName evidence="9">Raffinose/stachyose/melibiose transport system permease protein</fullName>
    </submittedName>
</protein>
<gene>
    <name evidence="9" type="ORF">SAMN02983006_01875</name>
</gene>
<accession>A0A1I4K0W8</accession>
<feature type="domain" description="ABC transmembrane type-1" evidence="8">
    <location>
        <begin position="71"/>
        <end position="285"/>
    </location>
</feature>
<evidence type="ECO:0000256" key="3">
    <source>
        <dbReference type="ARBA" id="ARBA00022475"/>
    </source>
</evidence>
<evidence type="ECO:0000256" key="6">
    <source>
        <dbReference type="ARBA" id="ARBA00023136"/>
    </source>
</evidence>
<name>A0A1I4K0W8_9FIRM</name>
<feature type="transmembrane region" description="Helical" evidence="7">
    <location>
        <begin position="158"/>
        <end position="183"/>
    </location>
</feature>
<keyword evidence="4 7" id="KW-0812">Transmembrane</keyword>
<keyword evidence="3" id="KW-1003">Cell membrane</keyword>
<evidence type="ECO:0000256" key="5">
    <source>
        <dbReference type="ARBA" id="ARBA00022989"/>
    </source>
</evidence>
<dbReference type="RefSeq" id="WP_089861954.1">
    <property type="nucleotide sequence ID" value="NZ_FOTI01000027.1"/>
</dbReference>
<dbReference type="CDD" id="cd06261">
    <property type="entry name" value="TM_PBP2"/>
    <property type="match status" value="1"/>
</dbReference>
<feature type="transmembrane region" description="Helical" evidence="7">
    <location>
        <begin position="77"/>
        <end position="96"/>
    </location>
</feature>
<reference evidence="9 10" key="1">
    <citation type="submission" date="2016-10" db="EMBL/GenBank/DDBJ databases">
        <authorList>
            <person name="de Groot N.N."/>
        </authorList>
    </citation>
    <scope>NUCLEOTIDE SEQUENCE [LARGE SCALE GENOMIC DNA]</scope>
    <source>
        <strain evidence="9 10">ATCC 51327</strain>
    </source>
</reference>
<evidence type="ECO:0000256" key="1">
    <source>
        <dbReference type="ARBA" id="ARBA00004651"/>
    </source>
</evidence>